<organism evidence="2 3">
    <name type="scientific">Dactylosporangium fulvum</name>
    <dbReference type="NCBI Taxonomy" id="53359"/>
    <lineage>
        <taxon>Bacteria</taxon>
        <taxon>Bacillati</taxon>
        <taxon>Actinomycetota</taxon>
        <taxon>Actinomycetes</taxon>
        <taxon>Micromonosporales</taxon>
        <taxon>Micromonosporaceae</taxon>
        <taxon>Dactylosporangium</taxon>
    </lineage>
</organism>
<sequence length="539" mass="56578">MLTNLAHLDALRVRLVPPPQPGHTTFRLAEEPTVEVVWTYAERLPDGSYLPCGGGDLDQASGHYGQGAFNADDIARAAVVYLRHWRATGAATSRAAARQLLRGLCFLQTVGDDDPWNGNVVLWQQSDGTLNPSADPPERPDPSDSGESAWLARTVWALGEGYAAFRDDSPDFAGFLQVRLRHAVGAIRRQVLPRYGQWRLVDDHATPAWLIADGADLTGEALLGLSAYAAAAGDDDVRKVLEQLAEGVTAMRTGTPWTWPFGAVLPSGLSRTTWHGWAGLAPAGLARVYEVAGDLAARDAALADAASFTPHLLVGGGPDNLRVALPGAREALTVDGVQLSYGAQSRVESLLTTARATGRPSLSTLAGIAGSWFFGNNPAGAPMYDPATGRTYDGVDVLDEPPAGATHRGVVHRDAGAESTIHGLLAMLALDGDPHAAAVARIADHGDQEPCREATAGADLRCLALADPLTGAQVTLLRSMATSTRATDVIVSGDTTATVSVNDPAGEELEHYTTTAGRIRALVAAGGYTIVHTAGARLL</sequence>
<dbReference type="RefSeq" id="WP_259856098.1">
    <property type="nucleotide sequence ID" value="NZ_BAAAST010000068.1"/>
</dbReference>
<dbReference type="Proteomes" id="UP001059617">
    <property type="component" value="Chromosome"/>
</dbReference>
<name>A0ABY5VSC9_9ACTN</name>
<evidence type="ECO:0000256" key="1">
    <source>
        <dbReference type="SAM" id="MobiDB-lite"/>
    </source>
</evidence>
<dbReference type="SUPFAM" id="SSF48208">
    <property type="entry name" value="Six-hairpin glycosidases"/>
    <property type="match status" value="1"/>
</dbReference>
<gene>
    <name evidence="2" type="ORF">Dfulv_26550</name>
</gene>
<reference evidence="2" key="1">
    <citation type="submission" date="2021-04" db="EMBL/GenBank/DDBJ databases">
        <authorList>
            <person name="Hartkoorn R.C."/>
            <person name="Beaudoing E."/>
            <person name="Hot D."/>
        </authorList>
    </citation>
    <scope>NUCLEOTIDE SEQUENCE</scope>
    <source>
        <strain evidence="2">NRRL B-16292</strain>
    </source>
</reference>
<feature type="region of interest" description="Disordered" evidence="1">
    <location>
        <begin position="126"/>
        <end position="147"/>
    </location>
</feature>
<evidence type="ECO:0000313" key="2">
    <source>
        <dbReference type="EMBL" id="UWP78731.1"/>
    </source>
</evidence>
<keyword evidence="3" id="KW-1185">Reference proteome</keyword>
<evidence type="ECO:0000313" key="3">
    <source>
        <dbReference type="Proteomes" id="UP001059617"/>
    </source>
</evidence>
<reference evidence="2" key="2">
    <citation type="submission" date="2022-09" db="EMBL/GenBank/DDBJ databases">
        <title>Biosynthetic gene clusters of Dactylosporangioum fulvum.</title>
        <authorList>
            <person name="Caradec T."/>
        </authorList>
    </citation>
    <scope>NUCLEOTIDE SEQUENCE</scope>
    <source>
        <strain evidence="2">NRRL B-16292</strain>
    </source>
</reference>
<proteinExistence type="predicted"/>
<accession>A0ABY5VSC9</accession>
<dbReference type="EMBL" id="CP073720">
    <property type="protein sequence ID" value="UWP78731.1"/>
    <property type="molecule type" value="Genomic_DNA"/>
</dbReference>
<dbReference type="InterPro" id="IPR008928">
    <property type="entry name" value="6-hairpin_glycosidase_sf"/>
</dbReference>
<protein>
    <submittedName>
        <fullName evidence="2">Uncharacterized protein</fullName>
    </submittedName>
</protein>